<keyword evidence="4" id="KW-1185">Reference proteome</keyword>
<evidence type="ECO:0000256" key="2">
    <source>
        <dbReference type="SAM" id="SignalP"/>
    </source>
</evidence>
<reference evidence="3" key="1">
    <citation type="journal article" date="2020" name="Stud. Mycol.">
        <title>101 Dothideomycetes genomes: a test case for predicting lifestyles and emergence of pathogens.</title>
        <authorList>
            <person name="Haridas S."/>
            <person name="Albert R."/>
            <person name="Binder M."/>
            <person name="Bloem J."/>
            <person name="Labutti K."/>
            <person name="Salamov A."/>
            <person name="Andreopoulos B."/>
            <person name="Baker S."/>
            <person name="Barry K."/>
            <person name="Bills G."/>
            <person name="Bluhm B."/>
            <person name="Cannon C."/>
            <person name="Castanera R."/>
            <person name="Culley D."/>
            <person name="Daum C."/>
            <person name="Ezra D."/>
            <person name="Gonzalez J."/>
            <person name="Henrissat B."/>
            <person name="Kuo A."/>
            <person name="Liang C."/>
            <person name="Lipzen A."/>
            <person name="Lutzoni F."/>
            <person name="Magnuson J."/>
            <person name="Mondo S."/>
            <person name="Nolan M."/>
            <person name="Ohm R."/>
            <person name="Pangilinan J."/>
            <person name="Park H.-J."/>
            <person name="Ramirez L."/>
            <person name="Alfaro M."/>
            <person name="Sun H."/>
            <person name="Tritt A."/>
            <person name="Yoshinaga Y."/>
            <person name="Zwiers L.-H."/>
            <person name="Turgeon B."/>
            <person name="Goodwin S."/>
            <person name="Spatafora J."/>
            <person name="Crous P."/>
            <person name="Grigoriev I."/>
        </authorList>
    </citation>
    <scope>NUCLEOTIDE SEQUENCE</scope>
    <source>
        <strain evidence="3">CBS 113818</strain>
    </source>
</reference>
<accession>A0A6A6ZKG1</accession>
<proteinExistence type="predicted"/>
<sequence>MYLTALFLSFALPAITTALPSPGTGTTCTPGTTPYPNATALVECIDIAVQTPQWGTYLCANLTWGVAPTNADDDAWSAADCVNACKACLYAGAESGVVGTSIIYHYIHNTAPLFWVLMPPPPDTMKMLRFKPDSSETRVIPKIHTTTIILQMLHTHKVVQRKRLLRSTTRPRTTKTDIRLRHIARRRYRFRRLQALDNLRAEYQSARPKIPYFCVVAVGFLGAILGASSALYRAARGNARFPDATPKLQHAITLSI</sequence>
<keyword evidence="1" id="KW-1133">Transmembrane helix</keyword>
<dbReference type="EMBL" id="MU006237">
    <property type="protein sequence ID" value="KAF2821581.1"/>
    <property type="molecule type" value="Genomic_DNA"/>
</dbReference>
<evidence type="ECO:0000313" key="3">
    <source>
        <dbReference type="EMBL" id="KAF2821581.1"/>
    </source>
</evidence>
<dbReference type="AlphaFoldDB" id="A0A6A6ZKG1"/>
<gene>
    <name evidence="3" type="ORF">CC86DRAFT_427011</name>
</gene>
<organism evidence="3 4">
    <name type="scientific">Ophiobolus disseminans</name>
    <dbReference type="NCBI Taxonomy" id="1469910"/>
    <lineage>
        <taxon>Eukaryota</taxon>
        <taxon>Fungi</taxon>
        <taxon>Dikarya</taxon>
        <taxon>Ascomycota</taxon>
        <taxon>Pezizomycotina</taxon>
        <taxon>Dothideomycetes</taxon>
        <taxon>Pleosporomycetidae</taxon>
        <taxon>Pleosporales</taxon>
        <taxon>Pleosporineae</taxon>
        <taxon>Phaeosphaeriaceae</taxon>
        <taxon>Ophiobolus</taxon>
    </lineage>
</organism>
<feature type="transmembrane region" description="Helical" evidence="1">
    <location>
        <begin position="210"/>
        <end position="232"/>
    </location>
</feature>
<name>A0A6A6ZKG1_9PLEO</name>
<feature type="signal peptide" evidence="2">
    <location>
        <begin position="1"/>
        <end position="18"/>
    </location>
</feature>
<evidence type="ECO:0000313" key="4">
    <source>
        <dbReference type="Proteomes" id="UP000799424"/>
    </source>
</evidence>
<protein>
    <submittedName>
        <fullName evidence="3">Uncharacterized protein</fullName>
    </submittedName>
</protein>
<keyword evidence="1" id="KW-0812">Transmembrane</keyword>
<evidence type="ECO:0000256" key="1">
    <source>
        <dbReference type="SAM" id="Phobius"/>
    </source>
</evidence>
<keyword evidence="1" id="KW-0472">Membrane</keyword>
<keyword evidence="2" id="KW-0732">Signal</keyword>
<dbReference type="Proteomes" id="UP000799424">
    <property type="component" value="Unassembled WGS sequence"/>
</dbReference>
<feature type="chain" id="PRO_5025455182" evidence="2">
    <location>
        <begin position="19"/>
        <end position="256"/>
    </location>
</feature>